<sequence length="458" mass="52813">MEQQTVLLDMNKISFNQGIQCNCPRIINRSLTDPSHDALSNKEIEDCIKELQNDSEGPLIAAYLIEVQFSNHQFPEEQDKELYGEALRFILESIHFLTKTEMQMFQFSESRILILLPMDAEKPDSSLLPSQLLPMMNHPIRYKENDFFFKISIGSYLVREKNEPFIEIRNKLTDSLINASKYPHSHYIVNGLDKEIQVIFALKIANFKKEFSLNYQPILDARTKKIEYLETLTRWNHPIKGNISPELFVPLAEKSLLILKLGEWVIRNAVREFSNLLKFAVIQEDCKLTVNLSPIQLIHKDISEVLLETVNQYRIKPDQILIEITETSVNMNSGEFRRFCEQAETLHFQGFQIAIDDFGKGHSNFSRLDQIQSDIVKIDKNLLSGALRCPSKRKLLGSVVEIMHTMHKRVVIEGVENEECEKIASEAGADFLQGYHYYAPLNIEGLSQIFGINFQISI</sequence>
<dbReference type="PROSITE" id="PS50883">
    <property type="entry name" value="EAL"/>
    <property type="match status" value="1"/>
</dbReference>
<dbReference type="EMBL" id="QHCR01000005">
    <property type="protein sequence ID" value="RHX79701.1"/>
    <property type="molecule type" value="Genomic_DNA"/>
</dbReference>
<dbReference type="SUPFAM" id="SSF141868">
    <property type="entry name" value="EAL domain-like"/>
    <property type="match status" value="1"/>
</dbReference>
<dbReference type="PANTHER" id="PTHR33121">
    <property type="entry name" value="CYCLIC DI-GMP PHOSPHODIESTERASE PDEF"/>
    <property type="match status" value="1"/>
</dbReference>
<comment type="caution">
    <text evidence="2">The sequence shown here is derived from an EMBL/GenBank/DDBJ whole genome shotgun (WGS) entry which is preliminary data.</text>
</comment>
<keyword evidence="3" id="KW-1185">Reference proteome</keyword>
<reference evidence="3" key="1">
    <citation type="submission" date="2018-05" db="EMBL/GenBank/DDBJ databases">
        <title>Leptospira yasudae sp. nov. and Leptospira stimsonii sp. nov., two pathogenic species of the genus Leptospira isolated from environmental sources.</title>
        <authorList>
            <person name="Casanovas-Massana A."/>
            <person name="Hamond C."/>
            <person name="Santos L.A."/>
            <person name="Hacker K.P."/>
            <person name="Balassiano I."/>
            <person name="Medeiros M.A."/>
            <person name="Reis M.G."/>
            <person name="Ko A.I."/>
            <person name="Wunder E.A."/>
        </authorList>
    </citation>
    <scope>NUCLEOTIDE SEQUENCE [LARGE SCALE GENOMIC DNA]</scope>
    <source>
        <strain evidence="3">B21</strain>
    </source>
</reference>
<evidence type="ECO:0000313" key="2">
    <source>
        <dbReference type="EMBL" id="RHX79701.1"/>
    </source>
</evidence>
<feature type="domain" description="EAL" evidence="1">
    <location>
        <begin position="195"/>
        <end position="454"/>
    </location>
</feature>
<dbReference type="Gene3D" id="3.20.20.450">
    <property type="entry name" value="EAL domain"/>
    <property type="match status" value="1"/>
</dbReference>
<dbReference type="Pfam" id="PF00563">
    <property type="entry name" value="EAL"/>
    <property type="match status" value="1"/>
</dbReference>
<accession>A0ABX9M3M9</accession>
<dbReference type="PANTHER" id="PTHR33121:SF76">
    <property type="entry name" value="SIGNALING PROTEIN"/>
    <property type="match status" value="1"/>
</dbReference>
<dbReference type="InterPro" id="IPR050706">
    <property type="entry name" value="Cyclic-di-GMP_PDE-like"/>
</dbReference>
<dbReference type="InterPro" id="IPR001633">
    <property type="entry name" value="EAL_dom"/>
</dbReference>
<dbReference type="InterPro" id="IPR035919">
    <property type="entry name" value="EAL_sf"/>
</dbReference>
<gene>
    <name evidence="2" type="ORF">DLM77_12550</name>
</gene>
<dbReference type="SMART" id="SM00052">
    <property type="entry name" value="EAL"/>
    <property type="match status" value="1"/>
</dbReference>
<protein>
    <recommendedName>
        <fullName evidence="1">EAL domain-containing protein</fullName>
    </recommendedName>
</protein>
<evidence type="ECO:0000259" key="1">
    <source>
        <dbReference type="PROSITE" id="PS50883"/>
    </source>
</evidence>
<dbReference type="Proteomes" id="UP000285569">
    <property type="component" value="Unassembled WGS sequence"/>
</dbReference>
<dbReference type="RefSeq" id="WP_118956381.1">
    <property type="nucleotide sequence ID" value="NZ_QHCR01000005.1"/>
</dbReference>
<reference evidence="2 3" key="2">
    <citation type="journal article" date="2020" name="Int. J. Syst. Evol. Microbiol.">
        <title>Leptospira yasudae sp. nov. and Leptospira stimsonii sp. nov., two new species of the pathogenic group isolated from environmental sources.</title>
        <authorList>
            <person name="Casanovas-Massana A."/>
            <person name="Hamond C."/>
            <person name="Santos L.A."/>
            <person name="de Oliveira D."/>
            <person name="Hacker K.P."/>
            <person name="Balassiano I."/>
            <person name="Costa F."/>
            <person name="Medeiros M.A."/>
            <person name="Reis M.G."/>
            <person name="Ko A.I."/>
            <person name="Wunder E.A."/>
        </authorList>
    </citation>
    <scope>NUCLEOTIDE SEQUENCE [LARGE SCALE GENOMIC DNA]</scope>
    <source>
        <strain evidence="2 3">B21</strain>
    </source>
</reference>
<evidence type="ECO:0000313" key="3">
    <source>
        <dbReference type="Proteomes" id="UP000285569"/>
    </source>
</evidence>
<dbReference type="CDD" id="cd01948">
    <property type="entry name" value="EAL"/>
    <property type="match status" value="1"/>
</dbReference>
<name>A0ABX9M3M9_9LEPT</name>
<proteinExistence type="predicted"/>
<organism evidence="2 3">
    <name type="scientific">Leptospira yasudae</name>
    <dbReference type="NCBI Taxonomy" id="2202201"/>
    <lineage>
        <taxon>Bacteria</taxon>
        <taxon>Pseudomonadati</taxon>
        <taxon>Spirochaetota</taxon>
        <taxon>Spirochaetia</taxon>
        <taxon>Leptospirales</taxon>
        <taxon>Leptospiraceae</taxon>
        <taxon>Leptospira</taxon>
    </lineage>
</organism>